<organism evidence="4 5">
    <name type="scientific">Domibacillus antri</name>
    <dbReference type="NCBI Taxonomy" id="1714264"/>
    <lineage>
        <taxon>Bacteria</taxon>
        <taxon>Bacillati</taxon>
        <taxon>Bacillota</taxon>
        <taxon>Bacilli</taxon>
        <taxon>Bacillales</taxon>
        <taxon>Bacillaceae</taxon>
        <taxon>Domibacillus</taxon>
    </lineage>
</organism>
<dbReference type="Proteomes" id="UP000185568">
    <property type="component" value="Unassembled WGS sequence"/>
</dbReference>
<dbReference type="Pfam" id="PF00596">
    <property type="entry name" value="Aldolase_II"/>
    <property type="match status" value="1"/>
</dbReference>
<evidence type="ECO:0000256" key="1">
    <source>
        <dbReference type="ARBA" id="ARBA00022723"/>
    </source>
</evidence>
<evidence type="ECO:0000313" key="4">
    <source>
        <dbReference type="EMBL" id="OLN21539.1"/>
    </source>
</evidence>
<name>A0A1Q8Q2G3_9BACI</name>
<proteinExistence type="predicted"/>
<dbReference type="GO" id="GO:0019323">
    <property type="term" value="P:pentose catabolic process"/>
    <property type="evidence" value="ECO:0007669"/>
    <property type="project" value="TreeGrafter"/>
</dbReference>
<comment type="caution">
    <text evidence="4">The sequence shown here is derived from an EMBL/GenBank/DDBJ whole genome shotgun (WGS) entry which is preliminary data.</text>
</comment>
<evidence type="ECO:0000259" key="3">
    <source>
        <dbReference type="SMART" id="SM01007"/>
    </source>
</evidence>
<sequence length="229" mass="26083">MQNQSLLTLKQQLATAIRMLEKEQHIDFNGHFSVRVPETEYIFINAAAASRKTVTEYDIITIDLNGEIIEGNGTPPNEYPLHTEIYKRRNDIQAIVHTHPRWSTLFTIANVPLRPVIIQGAVLGEIPVFPKSQSISSTDIANELTDQLSEHQVILLKAHGAVVTGDNIMETFVRSIFLEENACRQYMASQMGDAHSLDEEEVRSTKEFIWQKKNIQKVWDYYVSNLSTI</sequence>
<dbReference type="EMBL" id="MSDU01000041">
    <property type="protein sequence ID" value="OLN21539.1"/>
    <property type="molecule type" value="Genomic_DNA"/>
</dbReference>
<dbReference type="AlphaFoldDB" id="A0A1Q8Q2G3"/>
<dbReference type="PANTHER" id="PTHR22789:SF0">
    <property type="entry name" value="3-OXO-TETRONATE 4-PHOSPHATE DECARBOXYLASE-RELATED"/>
    <property type="match status" value="1"/>
</dbReference>
<dbReference type="OrthoDB" id="9794581at2"/>
<reference evidence="4 5" key="1">
    <citation type="submission" date="2016-12" db="EMBL/GenBank/DDBJ databases">
        <title>Domibacillus antri genome sequencing.</title>
        <authorList>
            <person name="Verma A."/>
            <person name="Krishnamurthi S."/>
        </authorList>
    </citation>
    <scope>NUCLEOTIDE SEQUENCE [LARGE SCALE GENOMIC DNA]</scope>
    <source>
        <strain evidence="4 5">XD80</strain>
    </source>
</reference>
<feature type="domain" description="Class II aldolase/adducin N-terminal" evidence="3">
    <location>
        <begin position="11"/>
        <end position="186"/>
    </location>
</feature>
<dbReference type="STRING" id="1714264.BTO30_14525"/>
<dbReference type="GO" id="GO:0005829">
    <property type="term" value="C:cytosol"/>
    <property type="evidence" value="ECO:0007669"/>
    <property type="project" value="TreeGrafter"/>
</dbReference>
<accession>A0A1Q8Q2G3</accession>
<dbReference type="SMART" id="SM01007">
    <property type="entry name" value="Aldolase_II"/>
    <property type="match status" value="1"/>
</dbReference>
<dbReference type="InterPro" id="IPR050197">
    <property type="entry name" value="Aldolase_class_II_sugar_metab"/>
</dbReference>
<keyword evidence="5" id="KW-1185">Reference proteome</keyword>
<dbReference type="InterPro" id="IPR036409">
    <property type="entry name" value="Aldolase_II/adducin_N_sf"/>
</dbReference>
<keyword evidence="1" id="KW-0479">Metal-binding</keyword>
<dbReference type="PANTHER" id="PTHR22789">
    <property type="entry name" value="FUCULOSE PHOSPHATE ALDOLASE"/>
    <property type="match status" value="1"/>
</dbReference>
<dbReference type="Gene3D" id="3.40.225.10">
    <property type="entry name" value="Class II aldolase/adducin N-terminal domain"/>
    <property type="match status" value="1"/>
</dbReference>
<evidence type="ECO:0000256" key="2">
    <source>
        <dbReference type="ARBA" id="ARBA00023239"/>
    </source>
</evidence>
<dbReference type="GO" id="GO:0016832">
    <property type="term" value="F:aldehyde-lyase activity"/>
    <property type="evidence" value="ECO:0007669"/>
    <property type="project" value="TreeGrafter"/>
</dbReference>
<evidence type="ECO:0000313" key="5">
    <source>
        <dbReference type="Proteomes" id="UP000185568"/>
    </source>
</evidence>
<dbReference type="RefSeq" id="WP_075399433.1">
    <property type="nucleotide sequence ID" value="NZ_MSDU01000041.1"/>
</dbReference>
<keyword evidence="2" id="KW-0456">Lyase</keyword>
<dbReference type="GO" id="GO:0046872">
    <property type="term" value="F:metal ion binding"/>
    <property type="evidence" value="ECO:0007669"/>
    <property type="project" value="UniProtKB-KW"/>
</dbReference>
<gene>
    <name evidence="4" type="ORF">BTO30_14525</name>
</gene>
<dbReference type="SUPFAM" id="SSF53639">
    <property type="entry name" value="AraD/HMP-PK domain-like"/>
    <property type="match status" value="1"/>
</dbReference>
<dbReference type="InterPro" id="IPR001303">
    <property type="entry name" value="Aldolase_II/adducin_N"/>
</dbReference>
<protein>
    <recommendedName>
        <fullName evidence="3">Class II aldolase/adducin N-terminal domain-containing protein</fullName>
    </recommendedName>
</protein>